<dbReference type="SMART" id="SM00493">
    <property type="entry name" value="TOPRIM"/>
    <property type="match status" value="1"/>
</dbReference>
<evidence type="ECO:0000313" key="3">
    <source>
        <dbReference type="Proteomes" id="UP000186851"/>
    </source>
</evidence>
<dbReference type="KEGG" id="oyw:OdinLCB4_001740"/>
<evidence type="ECO:0000259" key="1">
    <source>
        <dbReference type="PROSITE" id="PS50880"/>
    </source>
</evidence>
<accession>A0AAF0IBR4</accession>
<reference evidence="2" key="1">
    <citation type="journal article" date="2017" name="Nature">
        <title>Asgard archaea illuminate the origin of eukaryotic cellular complexity.</title>
        <authorList>
            <person name="Zaremba-Niedzwiedzka K."/>
            <person name="Caceres E.F."/>
            <person name="Saw J.H."/>
            <person name="Backstrom D."/>
            <person name="Juzokaite L."/>
            <person name="Vancaester E."/>
            <person name="Seitz K.W."/>
            <person name="Anantharaman K."/>
            <person name="Starnawski P."/>
            <person name="Kjeldsen K.U."/>
            <person name="Scott M.B."/>
            <person name="Nunoura T."/>
            <person name="Banfield J.F."/>
            <person name="Schramm A."/>
            <person name="Baker B.J."/>
            <person name="Spang A."/>
            <person name="Ettema T.J.G."/>
        </authorList>
    </citation>
    <scope>NUCLEOTIDE SEQUENCE</scope>
    <source>
        <strain evidence="2">LCB_4</strain>
    </source>
</reference>
<dbReference type="PROSITE" id="PS50880">
    <property type="entry name" value="TOPRIM"/>
    <property type="match status" value="1"/>
</dbReference>
<organism evidence="2 3">
    <name type="scientific">Odinarchaeota yellowstonii (strain LCB_4)</name>
    <dbReference type="NCBI Taxonomy" id="1841599"/>
    <lineage>
        <taxon>Archaea</taxon>
        <taxon>Promethearchaeati</taxon>
        <taxon>Candidatus Odinarchaeota</taxon>
        <taxon>Candidatus Odinarchaeia</taxon>
        <taxon>Candidatus Odinarchaeales</taxon>
        <taxon>Candidatus Odinarchaeaceae</taxon>
        <taxon>Candidatus Odinarchaeum</taxon>
    </lineage>
</organism>
<dbReference type="AlphaFoldDB" id="A0AAF0IBR4"/>
<dbReference type="EMBL" id="CP091871">
    <property type="protein sequence ID" value="WEU40675.1"/>
    <property type="molecule type" value="Genomic_DNA"/>
</dbReference>
<dbReference type="SUPFAM" id="SSF110455">
    <property type="entry name" value="Toprim domain"/>
    <property type="match status" value="1"/>
</dbReference>
<gene>
    <name evidence="2" type="ORF">OdinLCB4_001740</name>
</gene>
<dbReference type="PANTHER" id="PTHR39964:SF2">
    <property type="entry name" value="UPF0292 PROTEIN MJ1624"/>
    <property type="match status" value="1"/>
</dbReference>
<dbReference type="Gene3D" id="3.40.1360.10">
    <property type="match status" value="1"/>
</dbReference>
<feature type="domain" description="Toprim" evidence="1">
    <location>
        <begin position="21"/>
        <end position="101"/>
    </location>
</feature>
<dbReference type="PANTHER" id="PTHR39964">
    <property type="entry name" value="UPF0292 PROTEIN TK1411"/>
    <property type="match status" value="1"/>
</dbReference>
<evidence type="ECO:0000313" key="2">
    <source>
        <dbReference type="EMBL" id="WEU40675.1"/>
    </source>
</evidence>
<reference evidence="2" key="2">
    <citation type="journal article" date="2022" name="Nat. Microbiol.">
        <title>A closed Candidatus Odinarchaeum chromosome exposes Asgard archaeal viruses.</title>
        <authorList>
            <person name="Tamarit D."/>
            <person name="Caceres E.F."/>
            <person name="Krupovic M."/>
            <person name="Nijland R."/>
            <person name="Eme L."/>
            <person name="Robinson N.P."/>
            <person name="Ettema T.J.G."/>
        </authorList>
    </citation>
    <scope>NUCLEOTIDE SEQUENCE</scope>
    <source>
        <strain evidence="2">LCB_4</strain>
    </source>
</reference>
<dbReference type="Pfam" id="PF13662">
    <property type="entry name" value="Toprim_4"/>
    <property type="match status" value="1"/>
</dbReference>
<protein>
    <submittedName>
        <fullName evidence="2">Toprim domain-containing protein</fullName>
    </submittedName>
</protein>
<sequence length="129" mass="14790">MEIDLKRLRLLLEELDVTSYSTPIIVEGRKDAESLRKIGITGLIHSISGRSISEVVEELKAYREVIILTDYDSEGFKIKNKLVKDFQTAGVKVNLRYYKLLKSVLKGFIIQIEGLFKFLSSKGYWDEST</sequence>
<name>A0AAF0IBR4_ODILC</name>
<dbReference type="Proteomes" id="UP000186851">
    <property type="component" value="Chromosome"/>
</dbReference>
<proteinExistence type="predicted"/>
<dbReference type="InterPro" id="IPR006171">
    <property type="entry name" value="TOPRIM_dom"/>
</dbReference>